<keyword evidence="2" id="KW-1185">Reference proteome</keyword>
<accession>A0ABW5GWS9</accession>
<evidence type="ECO:0008006" key="3">
    <source>
        <dbReference type="Google" id="ProtNLM"/>
    </source>
</evidence>
<reference evidence="2" key="1">
    <citation type="journal article" date="2019" name="Int. J. Syst. Evol. Microbiol.">
        <title>The Global Catalogue of Microorganisms (GCM) 10K type strain sequencing project: providing services to taxonomists for standard genome sequencing and annotation.</title>
        <authorList>
            <consortium name="The Broad Institute Genomics Platform"/>
            <consortium name="The Broad Institute Genome Sequencing Center for Infectious Disease"/>
            <person name="Wu L."/>
            <person name="Ma J."/>
        </authorList>
    </citation>
    <scope>NUCLEOTIDE SEQUENCE [LARGE SCALE GENOMIC DNA]</scope>
    <source>
        <strain evidence="2">CGMCC 4.7643</strain>
    </source>
</reference>
<proteinExistence type="predicted"/>
<protein>
    <recommendedName>
        <fullName evidence="3">Excreted virulence factor EspC, type VII ESX diderm</fullName>
    </recommendedName>
</protein>
<dbReference type="EMBL" id="JBHUKU010000031">
    <property type="protein sequence ID" value="MFD2465393.1"/>
    <property type="molecule type" value="Genomic_DNA"/>
</dbReference>
<name>A0ABW5GWS9_9PSEU</name>
<dbReference type="Proteomes" id="UP001597419">
    <property type="component" value="Unassembled WGS sequence"/>
</dbReference>
<organism evidence="1 2">
    <name type="scientific">Amycolatopsis samaneae</name>
    <dbReference type="NCBI Taxonomy" id="664691"/>
    <lineage>
        <taxon>Bacteria</taxon>
        <taxon>Bacillati</taxon>
        <taxon>Actinomycetota</taxon>
        <taxon>Actinomycetes</taxon>
        <taxon>Pseudonocardiales</taxon>
        <taxon>Pseudonocardiaceae</taxon>
        <taxon>Amycolatopsis</taxon>
    </lineage>
</organism>
<gene>
    <name evidence="1" type="ORF">ACFSYJ_42705</name>
</gene>
<sequence>MYEFGVYLTAVADDFSTVQSYIRDEPTNKSGFTGLLEPLQAAMDLLNSVCVEVNKQFDEKMCGLAMGVQTGAHAYGEVDYQAAGTVTAAGGGS</sequence>
<evidence type="ECO:0000313" key="1">
    <source>
        <dbReference type="EMBL" id="MFD2465393.1"/>
    </source>
</evidence>
<evidence type="ECO:0000313" key="2">
    <source>
        <dbReference type="Proteomes" id="UP001597419"/>
    </source>
</evidence>
<dbReference type="RefSeq" id="WP_345408250.1">
    <property type="nucleotide sequence ID" value="NZ_BAABHG010000026.1"/>
</dbReference>
<comment type="caution">
    <text evidence="1">The sequence shown here is derived from an EMBL/GenBank/DDBJ whole genome shotgun (WGS) entry which is preliminary data.</text>
</comment>